<dbReference type="PANTHER" id="PTHR34309">
    <property type="entry name" value="SLR1406 PROTEIN"/>
    <property type="match status" value="1"/>
</dbReference>
<dbReference type="PANTHER" id="PTHR34309:SF10">
    <property type="entry name" value="SLR1406 PROTEIN"/>
    <property type="match status" value="1"/>
</dbReference>
<accession>A0AAX3MRT1</accession>
<dbReference type="Proteomes" id="UP001219219">
    <property type="component" value="Plasmid pEA7_2"/>
</dbReference>
<evidence type="ECO:0000256" key="1">
    <source>
        <dbReference type="SAM" id="SignalP"/>
    </source>
</evidence>
<dbReference type="InterPro" id="IPR038084">
    <property type="entry name" value="PduO/GlcC-like_sf"/>
</dbReference>
<dbReference type="SUPFAM" id="SSF143744">
    <property type="entry name" value="GlcG-like"/>
    <property type="match status" value="1"/>
</dbReference>
<keyword evidence="1" id="KW-0732">Signal</keyword>
<feature type="chain" id="PRO_5043298842" evidence="1">
    <location>
        <begin position="22"/>
        <end position="162"/>
    </location>
</feature>
<evidence type="ECO:0000313" key="2">
    <source>
        <dbReference type="EMBL" id="WDB31901.1"/>
    </source>
</evidence>
<gene>
    <name evidence="2" type="ORF">PS049_24945</name>
    <name evidence="3" type="ORF">PS049_25915</name>
</gene>
<feature type="signal peptide" evidence="1">
    <location>
        <begin position="1"/>
        <end position="21"/>
    </location>
</feature>
<dbReference type="Proteomes" id="UP001219219">
    <property type="component" value="Plasmid pEA7_1"/>
</dbReference>
<dbReference type="Pfam" id="PF03928">
    <property type="entry name" value="HbpS-like"/>
    <property type="match status" value="1"/>
</dbReference>
<keyword evidence="3" id="KW-0614">Plasmid</keyword>
<evidence type="ECO:0000313" key="4">
    <source>
        <dbReference type="Proteomes" id="UP001219219"/>
    </source>
</evidence>
<dbReference type="Gene3D" id="3.30.450.150">
    <property type="entry name" value="Haem-degrading domain"/>
    <property type="match status" value="1"/>
</dbReference>
<sequence>MKKVHLLFILSTLLSGQSALATQQQPQYQDMPSDIAKSLVTTALKICHSKNKTGVVAVVDKGGNLVALQRDENVGPHNTLAAQKKAYTALSTKSDTRELAKKAASDPETKNLNTVPQLLLLGGGVPVKSGNMVIGAIGVAGTGGPADDQHCAQEAIKEVMGN</sequence>
<organism evidence="3 4">
    <name type="scientific">Escherichia albertii</name>
    <dbReference type="NCBI Taxonomy" id="208962"/>
    <lineage>
        <taxon>Bacteria</taxon>
        <taxon>Pseudomonadati</taxon>
        <taxon>Pseudomonadota</taxon>
        <taxon>Gammaproteobacteria</taxon>
        <taxon>Enterobacterales</taxon>
        <taxon>Enterobacteriaceae</taxon>
        <taxon>Escherichia</taxon>
    </lineage>
</organism>
<dbReference type="EMBL" id="CP117564">
    <property type="protein sequence ID" value="WDB32025.1"/>
    <property type="molecule type" value="Genomic_DNA"/>
</dbReference>
<proteinExistence type="predicted"/>
<dbReference type="RefSeq" id="WP_000755491.1">
    <property type="nucleotide sequence ID" value="NZ_BJCV01000080.1"/>
</dbReference>
<protein>
    <submittedName>
        <fullName evidence="3">Heme-binding protein</fullName>
    </submittedName>
</protein>
<name>A0AAX3MRT1_ESCAL</name>
<geneLocation type="plasmid" evidence="3 4">
    <name>pEA7_2</name>
</geneLocation>
<reference evidence="3" key="1">
    <citation type="submission" date="2023-02" db="EMBL/GenBank/DDBJ databases">
        <title>Escherichia albertii as a potential enteropathogen in the light of epidemiological and genomic studies.</title>
        <authorList>
            <person name="Leszczynska K."/>
            <person name="Swiecicka I."/>
            <person name="Daniluk T."/>
            <person name="Lebensztejn D."/>
            <person name="Chmielewska S."/>
            <person name="Leszczynska D."/>
            <person name="Gawor J."/>
            <person name="Kliber M."/>
        </authorList>
    </citation>
    <scope>NUCLEOTIDE SEQUENCE</scope>
    <source>
        <strain evidence="3">BIA_7</strain>
        <plasmid evidence="2">pEA7_1</plasmid>
        <plasmid evidence="3">pEA7_2</plasmid>
    </source>
</reference>
<dbReference type="EMBL" id="CP117563">
    <property type="protein sequence ID" value="WDB31901.1"/>
    <property type="molecule type" value="Genomic_DNA"/>
</dbReference>
<evidence type="ECO:0000313" key="3">
    <source>
        <dbReference type="EMBL" id="WDB32025.1"/>
    </source>
</evidence>
<dbReference type="InterPro" id="IPR005624">
    <property type="entry name" value="PduO/GlcC-like"/>
</dbReference>
<dbReference type="InterPro" id="IPR052517">
    <property type="entry name" value="GlcG_carb_metab_protein"/>
</dbReference>
<geneLocation type="plasmid" evidence="2 4">
    <name>pEA7_1</name>
</geneLocation>
<dbReference type="AlphaFoldDB" id="A0AAX3MRT1"/>